<dbReference type="PANTHER" id="PTHR30572">
    <property type="entry name" value="MEMBRANE COMPONENT OF TRANSPORTER-RELATED"/>
    <property type="match status" value="1"/>
</dbReference>
<keyword evidence="5 7" id="KW-0472">Membrane</keyword>
<dbReference type="GO" id="GO:0005886">
    <property type="term" value="C:plasma membrane"/>
    <property type="evidence" value="ECO:0007669"/>
    <property type="project" value="UniProtKB-SubCell"/>
</dbReference>
<evidence type="ECO:0000313" key="10">
    <source>
        <dbReference type="EMBL" id="QDV24826.1"/>
    </source>
</evidence>
<dbReference type="GO" id="GO:0022857">
    <property type="term" value="F:transmembrane transporter activity"/>
    <property type="evidence" value="ECO:0007669"/>
    <property type="project" value="TreeGrafter"/>
</dbReference>
<comment type="similarity">
    <text evidence="6">Belongs to the ABC-4 integral membrane protein family.</text>
</comment>
<dbReference type="EC" id="3.6.3.-" evidence="10"/>
<evidence type="ECO:0000256" key="7">
    <source>
        <dbReference type="SAM" id="Phobius"/>
    </source>
</evidence>
<evidence type="ECO:0000256" key="4">
    <source>
        <dbReference type="ARBA" id="ARBA00022989"/>
    </source>
</evidence>
<dbReference type="PANTHER" id="PTHR30572:SF4">
    <property type="entry name" value="ABC TRANSPORTER PERMEASE YTRF"/>
    <property type="match status" value="1"/>
</dbReference>
<feature type="domain" description="MacB-like periplasmic core" evidence="9">
    <location>
        <begin position="22"/>
        <end position="246"/>
    </location>
</feature>
<dbReference type="GO" id="GO:0016787">
    <property type="term" value="F:hydrolase activity"/>
    <property type="evidence" value="ECO:0007669"/>
    <property type="project" value="UniProtKB-KW"/>
</dbReference>
<keyword evidence="3 7" id="KW-0812">Transmembrane</keyword>
<dbReference type="Pfam" id="PF02687">
    <property type="entry name" value="FtsX"/>
    <property type="match status" value="1"/>
</dbReference>
<dbReference type="AlphaFoldDB" id="A0A518G8B2"/>
<keyword evidence="10" id="KW-0378">Hydrolase</keyword>
<feature type="domain" description="ABC3 transporter permease C-terminal" evidence="8">
    <location>
        <begin position="286"/>
        <end position="406"/>
    </location>
</feature>
<evidence type="ECO:0000313" key="11">
    <source>
        <dbReference type="Proteomes" id="UP000318017"/>
    </source>
</evidence>
<feature type="transmembrane region" description="Helical" evidence="7">
    <location>
        <begin position="327"/>
        <end position="352"/>
    </location>
</feature>
<keyword evidence="4 7" id="KW-1133">Transmembrane helix</keyword>
<keyword evidence="2" id="KW-1003">Cell membrane</keyword>
<dbReference type="RefSeq" id="WP_145079035.1">
    <property type="nucleotide sequence ID" value="NZ_CP036298.1"/>
</dbReference>
<feature type="transmembrane region" description="Helical" evidence="7">
    <location>
        <begin position="21"/>
        <end position="42"/>
    </location>
</feature>
<evidence type="ECO:0000256" key="5">
    <source>
        <dbReference type="ARBA" id="ARBA00023136"/>
    </source>
</evidence>
<keyword evidence="11" id="KW-1185">Reference proteome</keyword>
<sequence length="413" mass="43416">MSYWDTLIIAVRALWKNKMRAGLTVLGVVIGIAAVTTMVSIGQSASGLVQGQFEMLGTNVIVVLPGSAQRGGVRQTGIPSLTEQDAKAIGEDCSTVLAASPIVGTAGQVIFGNTNWSPREMQGVGADYLTVRNWNLEAGGFFSKDEISAGAKVCVIGHTLVAKLFQTSNPLEQLIRIKNIPFRVVGVLGKKGANMVGDDQDDIVLMPHTTVRRRMQGSSFGEVHAIMVSAVSSAAMSAATNEIEQLLYERHAIAPGEEADFQVQNTTEIAATLGIITGTLTLMLSAIAAISLVVGGVGIMNIMLVSVTERTREIGIRMAIGARGKDILRQFLIESIVLSSVGGVIGVLLGMAASVSATLLINAVSTGSDWPIIISLPAAGVAMAFAAAVGIFFGYYPARIASRLDPIEALRYE</sequence>
<dbReference type="Proteomes" id="UP000318017">
    <property type="component" value="Chromosome"/>
</dbReference>
<name>A0A518G8B2_9BACT</name>
<dbReference type="Pfam" id="PF12704">
    <property type="entry name" value="MacB_PCD"/>
    <property type="match status" value="1"/>
</dbReference>
<dbReference type="InterPro" id="IPR025857">
    <property type="entry name" value="MacB_PCD"/>
</dbReference>
<evidence type="ECO:0000256" key="3">
    <source>
        <dbReference type="ARBA" id="ARBA00022692"/>
    </source>
</evidence>
<dbReference type="GO" id="GO:0005524">
    <property type="term" value="F:ATP binding"/>
    <property type="evidence" value="ECO:0007669"/>
    <property type="project" value="UniProtKB-KW"/>
</dbReference>
<reference evidence="10 11" key="1">
    <citation type="submission" date="2019-02" db="EMBL/GenBank/DDBJ databases">
        <title>Deep-cultivation of Planctomycetes and their phenomic and genomic characterization uncovers novel biology.</title>
        <authorList>
            <person name="Wiegand S."/>
            <person name="Jogler M."/>
            <person name="Boedeker C."/>
            <person name="Pinto D."/>
            <person name="Vollmers J."/>
            <person name="Rivas-Marin E."/>
            <person name="Kohn T."/>
            <person name="Peeters S.H."/>
            <person name="Heuer A."/>
            <person name="Rast P."/>
            <person name="Oberbeckmann S."/>
            <person name="Bunk B."/>
            <person name="Jeske O."/>
            <person name="Meyerdierks A."/>
            <person name="Storesund J.E."/>
            <person name="Kallscheuer N."/>
            <person name="Luecker S."/>
            <person name="Lage O.M."/>
            <person name="Pohl T."/>
            <person name="Merkel B.J."/>
            <person name="Hornburger P."/>
            <person name="Mueller R.-W."/>
            <person name="Bruemmer F."/>
            <person name="Labrenz M."/>
            <person name="Spormann A.M."/>
            <person name="Op den Camp H."/>
            <person name="Overmann J."/>
            <person name="Amann R."/>
            <person name="Jetten M.S.M."/>
            <person name="Mascher T."/>
            <person name="Medema M.H."/>
            <person name="Devos D.P."/>
            <person name="Kaster A.-K."/>
            <person name="Ovreas L."/>
            <person name="Rohde M."/>
            <person name="Galperin M.Y."/>
            <person name="Jogler C."/>
        </authorList>
    </citation>
    <scope>NUCLEOTIDE SEQUENCE [LARGE SCALE GENOMIC DNA]</scope>
    <source>
        <strain evidence="10 11">Q31a</strain>
    </source>
</reference>
<proteinExistence type="inferred from homology"/>
<keyword evidence="10" id="KW-0067">ATP-binding</keyword>
<evidence type="ECO:0000256" key="2">
    <source>
        <dbReference type="ARBA" id="ARBA00022475"/>
    </source>
</evidence>
<evidence type="ECO:0000256" key="1">
    <source>
        <dbReference type="ARBA" id="ARBA00004651"/>
    </source>
</evidence>
<gene>
    <name evidence="10" type="primary">macB_7</name>
    <name evidence="10" type="ORF">Q31a_31480</name>
</gene>
<feature type="transmembrane region" description="Helical" evidence="7">
    <location>
        <begin position="372"/>
        <end position="396"/>
    </location>
</feature>
<evidence type="ECO:0000259" key="9">
    <source>
        <dbReference type="Pfam" id="PF12704"/>
    </source>
</evidence>
<dbReference type="InterPro" id="IPR003838">
    <property type="entry name" value="ABC3_permease_C"/>
</dbReference>
<accession>A0A518G8B2</accession>
<dbReference type="InterPro" id="IPR050250">
    <property type="entry name" value="Macrolide_Exporter_MacB"/>
</dbReference>
<keyword evidence="10" id="KW-0547">Nucleotide-binding</keyword>
<protein>
    <submittedName>
        <fullName evidence="10">Macrolide export ATP-binding/permease protein MacB</fullName>
        <ecNumber evidence="10">3.6.3.-</ecNumber>
    </submittedName>
</protein>
<dbReference type="OrthoDB" id="9770099at2"/>
<organism evidence="10 11">
    <name type="scientific">Aureliella helgolandensis</name>
    <dbReference type="NCBI Taxonomy" id="2527968"/>
    <lineage>
        <taxon>Bacteria</taxon>
        <taxon>Pseudomonadati</taxon>
        <taxon>Planctomycetota</taxon>
        <taxon>Planctomycetia</taxon>
        <taxon>Pirellulales</taxon>
        <taxon>Pirellulaceae</taxon>
        <taxon>Aureliella</taxon>
    </lineage>
</organism>
<feature type="transmembrane region" description="Helical" evidence="7">
    <location>
        <begin position="282"/>
        <end position="307"/>
    </location>
</feature>
<dbReference type="KEGG" id="ahel:Q31a_31480"/>
<evidence type="ECO:0000259" key="8">
    <source>
        <dbReference type="Pfam" id="PF02687"/>
    </source>
</evidence>
<dbReference type="EMBL" id="CP036298">
    <property type="protein sequence ID" value="QDV24826.1"/>
    <property type="molecule type" value="Genomic_DNA"/>
</dbReference>
<comment type="subcellular location">
    <subcellularLocation>
        <location evidence="1">Cell membrane</location>
        <topology evidence="1">Multi-pass membrane protein</topology>
    </subcellularLocation>
</comment>
<evidence type="ECO:0000256" key="6">
    <source>
        <dbReference type="ARBA" id="ARBA00038076"/>
    </source>
</evidence>